<geneLocation type="plasmid" evidence="1">
    <name>pKpNDM1</name>
</geneLocation>
<protein>
    <submittedName>
        <fullName evidence="1">Uncharacterized protein</fullName>
    </submittedName>
</protein>
<sequence length="43" mass="4994">MAFQGHFVIGGGLSSLLAVPKYYHQHYQAEIQHTLTFFYHINK</sequence>
<reference evidence="1" key="1">
    <citation type="journal article" date="2014" name="PLoS ONE">
        <title>Sequential Isolation in a Patient of Raoultella planticola and Escherichia coli Bearing a Novel ISCR1 Element Carrying blaNDM-1.</title>
        <authorList>
            <person name="Li J."/>
            <person name="Lan R."/>
            <person name="Xiong Y."/>
            <person name="Ye C."/>
            <person name="Yuan M."/>
            <person name="Liu X."/>
            <person name="Chen X."/>
            <person name="Yu D."/>
            <person name="Liu B."/>
            <person name="Lin W."/>
            <person name="Bai X."/>
            <person name="Wang Y."/>
            <person name="Sun Q."/>
            <person name="Wang Y."/>
            <person name="Zhao H."/>
            <person name="Meng Q."/>
            <person name="Chen Q."/>
            <person name="Zhao A."/>
            <person name="Xu J."/>
        </authorList>
    </citation>
    <scope>NUCLEOTIDE SEQUENCE</scope>
    <source>
        <strain evidence="1">KpNDM1</strain>
        <plasmid evidence="1">pKpNDM1</plasmid>
    </source>
</reference>
<gene>
    <name evidence="1" type="ORF">pKpNDM1_00102</name>
</gene>
<proteinExistence type="predicted"/>
<keyword evidence="1" id="KW-0614">Plasmid</keyword>
<dbReference type="AlphaFoldDB" id="W8CUE9"/>
<name>W8CUE9_RAOPL</name>
<dbReference type="EMBL" id="JX515588">
    <property type="protein sequence ID" value="AGO89020.1"/>
    <property type="molecule type" value="Genomic_DNA"/>
</dbReference>
<accession>W8CUE9</accession>
<evidence type="ECO:0000313" key="1">
    <source>
        <dbReference type="EMBL" id="AGO89020.1"/>
    </source>
</evidence>
<organism evidence="1">
    <name type="scientific">Raoultella planticola</name>
    <name type="common">Klebsiella planticola</name>
    <dbReference type="NCBI Taxonomy" id="575"/>
    <lineage>
        <taxon>Bacteria</taxon>
        <taxon>Pseudomonadati</taxon>
        <taxon>Pseudomonadota</taxon>
        <taxon>Gammaproteobacteria</taxon>
        <taxon>Enterobacterales</taxon>
        <taxon>Enterobacteriaceae</taxon>
        <taxon>Klebsiella/Raoultella group</taxon>
        <taxon>Raoultella</taxon>
    </lineage>
</organism>